<organism evidence="4 5">
    <name type="scientific">Komagataeibacter europaeus</name>
    <name type="common">Gluconacetobacter europaeus</name>
    <dbReference type="NCBI Taxonomy" id="33995"/>
    <lineage>
        <taxon>Bacteria</taxon>
        <taxon>Pseudomonadati</taxon>
        <taxon>Pseudomonadota</taxon>
        <taxon>Alphaproteobacteria</taxon>
        <taxon>Acetobacterales</taxon>
        <taxon>Acetobacteraceae</taxon>
        <taxon>Komagataeibacter</taxon>
    </lineage>
</organism>
<keyword evidence="2" id="KW-0732">Signal</keyword>
<dbReference type="InterPro" id="IPR012910">
    <property type="entry name" value="Plug_dom"/>
</dbReference>
<dbReference type="SUPFAM" id="SSF56935">
    <property type="entry name" value="Porins"/>
    <property type="match status" value="1"/>
</dbReference>
<dbReference type="Gene3D" id="2.170.130.10">
    <property type="entry name" value="TonB-dependent receptor, plug domain"/>
    <property type="match status" value="1"/>
</dbReference>
<dbReference type="PANTHER" id="PTHR47234">
    <property type="match status" value="1"/>
</dbReference>
<dbReference type="PATRIC" id="fig|33995.3.peg.3502"/>
<evidence type="ECO:0000256" key="2">
    <source>
        <dbReference type="SAM" id="SignalP"/>
    </source>
</evidence>
<keyword evidence="1" id="KW-0812">Transmembrane</keyword>
<accession>A0A0M0EDL2</accession>
<evidence type="ECO:0000256" key="1">
    <source>
        <dbReference type="PROSITE-ProRule" id="PRU01360"/>
    </source>
</evidence>
<comment type="subcellular location">
    <subcellularLocation>
        <location evidence="1">Cell outer membrane</location>
        <topology evidence="1">Multi-pass membrane protein</topology>
    </subcellularLocation>
</comment>
<dbReference type="InterPro" id="IPR039426">
    <property type="entry name" value="TonB-dep_rcpt-like"/>
</dbReference>
<feature type="chain" id="PRO_5005598128" evidence="2">
    <location>
        <begin position="22"/>
        <end position="342"/>
    </location>
</feature>
<feature type="signal peptide" evidence="2">
    <location>
        <begin position="1"/>
        <end position="21"/>
    </location>
</feature>
<evidence type="ECO:0000313" key="4">
    <source>
        <dbReference type="EMBL" id="KON63333.1"/>
    </source>
</evidence>
<reference evidence="4" key="1">
    <citation type="submission" date="2015-08" db="EMBL/GenBank/DDBJ databases">
        <title>Draft genome sequence of Komagataeibacter europaeus CECT 8546 a cellulose producer strain from vinegar produced by the traditional method.</title>
        <authorList>
            <person name="Poehlein A."/>
            <person name="Valera M.J."/>
            <person name="Haack F.S."/>
            <person name="Mas A."/>
            <person name="Daniel R."/>
            <person name="Streit W.R."/>
            <person name="Mateo E."/>
        </authorList>
    </citation>
    <scope>NUCLEOTIDE SEQUENCE [LARGE SCALE GENOMIC DNA]</scope>
    <source>
        <strain evidence="4">CECT 8546</strain>
    </source>
</reference>
<keyword evidence="1" id="KW-0998">Cell outer membrane</keyword>
<dbReference type="STRING" id="33995.KOEU_31620"/>
<evidence type="ECO:0000313" key="5">
    <source>
        <dbReference type="Proteomes" id="UP000037566"/>
    </source>
</evidence>
<feature type="domain" description="TonB-dependent receptor plug" evidence="3">
    <location>
        <begin position="73"/>
        <end position="193"/>
    </location>
</feature>
<gene>
    <name evidence="4" type="primary">cirA6</name>
    <name evidence="4" type="ORF">KOEU_31620</name>
</gene>
<keyword evidence="1" id="KW-1134">Transmembrane beta strand</keyword>
<sequence length="342" mass="37185">MRYISAYPFLVSVLLSTTGYAADHPSWQADNIKDPKSLSPLRHHVRSLHHDNKEQDSSEQIIVTGTRDPSQTARKSSSPITVINGDKLRSTGMTDIREALVQLSPSISREVNGSDQGSIIDSLSLRGLNADQTLVLVNGKRRHTTAALNFDGGSQQGTTPVDLDMLPISSIDHIEILQDGAAAQYGSDAIAGVINIILKSNNKGINMQSTNGGYYTGDGFTTGENINAGFNLGNRGFFNLSAEYKHQDRTQRTGIDPRTGLNNDLATGQPQITREAIEGNFGYHITNKIEVYAFGTFTHRDAERWAYLRAPSTTAADGLSAVYPTGFEPVETLPENDYGVRA</sequence>
<dbReference type="InterPro" id="IPR037066">
    <property type="entry name" value="Plug_dom_sf"/>
</dbReference>
<keyword evidence="1" id="KW-0472">Membrane</keyword>
<dbReference type="PANTHER" id="PTHR47234:SF3">
    <property type="entry name" value="SECRETIN_TONB SHORT N-TERMINAL DOMAIN-CONTAINING PROTEIN"/>
    <property type="match status" value="1"/>
</dbReference>
<dbReference type="Proteomes" id="UP000037566">
    <property type="component" value="Unassembled WGS sequence"/>
</dbReference>
<proteinExistence type="inferred from homology"/>
<dbReference type="Pfam" id="PF07715">
    <property type="entry name" value="Plug"/>
    <property type="match status" value="1"/>
</dbReference>
<keyword evidence="4" id="KW-0675">Receptor</keyword>
<name>A0A0M0EDL2_KOMEU</name>
<protein>
    <submittedName>
        <fullName evidence="4">Colicin I receptor</fullName>
    </submittedName>
</protein>
<dbReference type="EMBL" id="LHUQ01000032">
    <property type="protein sequence ID" value="KON63333.1"/>
    <property type="molecule type" value="Genomic_DNA"/>
</dbReference>
<keyword evidence="5" id="KW-1185">Reference proteome</keyword>
<evidence type="ECO:0000259" key="3">
    <source>
        <dbReference type="Pfam" id="PF07715"/>
    </source>
</evidence>
<dbReference type="RefSeq" id="WP_235450600.1">
    <property type="nucleotide sequence ID" value="NZ_LHUQ01000032.1"/>
</dbReference>
<dbReference type="PROSITE" id="PS52016">
    <property type="entry name" value="TONB_DEPENDENT_REC_3"/>
    <property type="match status" value="1"/>
</dbReference>
<dbReference type="AlphaFoldDB" id="A0A0M0EDL2"/>
<keyword evidence="1" id="KW-0813">Transport</keyword>
<comment type="caution">
    <text evidence="4">The sequence shown here is derived from an EMBL/GenBank/DDBJ whole genome shotgun (WGS) entry which is preliminary data.</text>
</comment>
<comment type="similarity">
    <text evidence="1">Belongs to the TonB-dependent receptor family.</text>
</comment>
<dbReference type="GO" id="GO:0009279">
    <property type="term" value="C:cell outer membrane"/>
    <property type="evidence" value="ECO:0007669"/>
    <property type="project" value="UniProtKB-SubCell"/>
</dbReference>